<keyword evidence="5 8" id="KW-0472">Membrane</keyword>
<keyword evidence="3 8" id="KW-0375">Hydrogen ion transport</keyword>
<dbReference type="GO" id="GO:0005886">
    <property type="term" value="C:plasma membrane"/>
    <property type="evidence" value="ECO:0007669"/>
    <property type="project" value="UniProtKB-SubCell"/>
</dbReference>
<protein>
    <recommendedName>
        <fullName evidence="8">ATP synthase subunit delta</fullName>
    </recommendedName>
    <alternativeName>
        <fullName evidence="8">ATP synthase F(1) sector subunit delta</fullName>
    </alternativeName>
    <alternativeName>
        <fullName evidence="8">F-type ATPase subunit delta</fullName>
        <shortName evidence="8">F-ATPase subunit delta</shortName>
    </alternativeName>
</protein>
<dbReference type="PROSITE" id="PS00389">
    <property type="entry name" value="ATPASE_DELTA"/>
    <property type="match status" value="1"/>
</dbReference>
<reference evidence="9 10" key="1">
    <citation type="submission" date="2020-07" db="EMBL/GenBank/DDBJ databases">
        <title>MOT database genomes.</title>
        <authorList>
            <person name="Joseph S."/>
            <person name="Aduse-Opoku J."/>
            <person name="Hashim A."/>
            <person name="Wade W."/>
            <person name="Curtis M."/>
        </authorList>
    </citation>
    <scope>NUCLEOTIDE SEQUENCE [LARGE SCALE GENOMIC DNA]</scope>
    <source>
        <strain evidence="9 10">DSM 100099</strain>
    </source>
</reference>
<dbReference type="InterPro" id="IPR000711">
    <property type="entry name" value="ATPase_OSCP/dsu"/>
</dbReference>
<evidence type="ECO:0000256" key="7">
    <source>
        <dbReference type="ARBA" id="ARBA00023310"/>
    </source>
</evidence>
<accession>A0A853ETF9</accession>
<proteinExistence type="inferred from homology"/>
<dbReference type="InterPro" id="IPR020781">
    <property type="entry name" value="ATPase_OSCP/d_CS"/>
</dbReference>
<dbReference type="GO" id="GO:0045259">
    <property type="term" value="C:proton-transporting ATP synthase complex"/>
    <property type="evidence" value="ECO:0007669"/>
    <property type="project" value="UniProtKB-KW"/>
</dbReference>
<keyword evidence="7 8" id="KW-0066">ATP synthesis</keyword>
<comment type="function">
    <text evidence="8">F(1)F(0) ATP synthase produces ATP from ADP in the presence of a proton or sodium gradient. F-type ATPases consist of two structural domains, F(1) containing the extramembraneous catalytic core and F(0) containing the membrane proton channel, linked together by a central stalk and a peripheral stalk. During catalysis, ATP synthesis in the catalytic domain of F(1) is coupled via a rotary mechanism of the central stalk subunits to proton translocation.</text>
</comment>
<comment type="similarity">
    <text evidence="8">Belongs to the ATPase delta chain family.</text>
</comment>
<name>A0A853ETF9_9MICO</name>
<dbReference type="AlphaFoldDB" id="A0A853ETF9"/>
<evidence type="ECO:0000256" key="6">
    <source>
        <dbReference type="ARBA" id="ARBA00023196"/>
    </source>
</evidence>
<dbReference type="Proteomes" id="UP000561011">
    <property type="component" value="Unassembled WGS sequence"/>
</dbReference>
<dbReference type="EMBL" id="JACBYE010000021">
    <property type="protein sequence ID" value="NYS93859.1"/>
    <property type="molecule type" value="Genomic_DNA"/>
</dbReference>
<dbReference type="PANTHER" id="PTHR11910">
    <property type="entry name" value="ATP SYNTHASE DELTA CHAIN"/>
    <property type="match status" value="1"/>
</dbReference>
<evidence type="ECO:0000256" key="3">
    <source>
        <dbReference type="ARBA" id="ARBA00022781"/>
    </source>
</evidence>
<sequence>MRGTSQSSLDAAQARLAPVLAAAGEQAYTIGDQMFAVVDALDASGALRRSLADPSRPAADKSGLVRNLLSSAFDPKTVDALADLVADRWSHEADLVDAVDILGIDAYLASAEARGALEKVEHELFQITRGLVGQREVRQALSDSSTDPARRVKLVDDLFAGKADPVTLAICRRATAKPRGERFVPALGRVGEIAAKRRSRRVASVTSGSELSAAQQDRLAALLESAYGTAVQLNVTVDPAVVGGLRIQIGSDVLDSTVLSRLAAARRQLAS</sequence>
<keyword evidence="6 8" id="KW-0139">CF(1)</keyword>
<evidence type="ECO:0000313" key="9">
    <source>
        <dbReference type="EMBL" id="NYS93859.1"/>
    </source>
</evidence>
<comment type="caution">
    <text evidence="9">The sequence shown here is derived from an EMBL/GenBank/DDBJ whole genome shotgun (WGS) entry which is preliminary data.</text>
</comment>
<dbReference type="PRINTS" id="PR00125">
    <property type="entry name" value="ATPASEDELTA"/>
</dbReference>
<evidence type="ECO:0000256" key="1">
    <source>
        <dbReference type="ARBA" id="ARBA00004370"/>
    </source>
</evidence>
<dbReference type="HAMAP" id="MF_01416">
    <property type="entry name" value="ATP_synth_delta_bact"/>
    <property type="match status" value="1"/>
</dbReference>
<keyword evidence="2 8" id="KW-0813">Transport</keyword>
<keyword evidence="8" id="KW-1003">Cell membrane</keyword>
<evidence type="ECO:0000256" key="8">
    <source>
        <dbReference type="HAMAP-Rule" id="MF_01416"/>
    </source>
</evidence>
<comment type="function">
    <text evidence="8">This protein is part of the stalk that links CF(0) to CF(1). It either transmits conformational changes from CF(0) to CF(1) or is implicated in proton conduction.</text>
</comment>
<organism evidence="9 10">
    <name type="scientific">Sanguibacter inulinus</name>
    <dbReference type="NCBI Taxonomy" id="60922"/>
    <lineage>
        <taxon>Bacteria</taxon>
        <taxon>Bacillati</taxon>
        <taxon>Actinomycetota</taxon>
        <taxon>Actinomycetes</taxon>
        <taxon>Micrococcales</taxon>
        <taxon>Sanguibacteraceae</taxon>
        <taxon>Sanguibacter</taxon>
    </lineage>
</organism>
<evidence type="ECO:0000313" key="10">
    <source>
        <dbReference type="Proteomes" id="UP000561011"/>
    </source>
</evidence>
<dbReference type="Pfam" id="PF00213">
    <property type="entry name" value="OSCP"/>
    <property type="match status" value="1"/>
</dbReference>
<keyword evidence="4 8" id="KW-0406">Ion transport</keyword>
<evidence type="ECO:0000256" key="5">
    <source>
        <dbReference type="ARBA" id="ARBA00023136"/>
    </source>
</evidence>
<comment type="subcellular location">
    <subcellularLocation>
        <location evidence="8">Cell membrane</location>
        <topology evidence="8">Peripheral membrane protein</topology>
    </subcellularLocation>
    <subcellularLocation>
        <location evidence="1">Membrane</location>
    </subcellularLocation>
</comment>
<dbReference type="RefSeq" id="WP_056137178.1">
    <property type="nucleotide sequence ID" value="NZ_JACBYE010000021.1"/>
</dbReference>
<gene>
    <name evidence="8" type="primary">atpH</name>
    <name evidence="9" type="ORF">HZZ10_10035</name>
</gene>
<evidence type="ECO:0000256" key="4">
    <source>
        <dbReference type="ARBA" id="ARBA00023065"/>
    </source>
</evidence>
<dbReference type="GO" id="GO:0046933">
    <property type="term" value="F:proton-transporting ATP synthase activity, rotational mechanism"/>
    <property type="evidence" value="ECO:0007669"/>
    <property type="project" value="UniProtKB-UniRule"/>
</dbReference>
<keyword evidence="10" id="KW-1185">Reference proteome</keyword>
<evidence type="ECO:0000256" key="2">
    <source>
        <dbReference type="ARBA" id="ARBA00022448"/>
    </source>
</evidence>
<dbReference type="NCBIfam" id="NF009967">
    <property type="entry name" value="PRK13430.1"/>
    <property type="match status" value="1"/>
</dbReference>